<dbReference type="PANTHER" id="PTHR23426">
    <property type="entry name" value="FERREDOXIN/ADRENODOXIN"/>
    <property type="match status" value="1"/>
</dbReference>
<dbReference type="STRING" id="1156394.T0QW86"/>
<dbReference type="Gene3D" id="3.10.20.30">
    <property type="match status" value="1"/>
</dbReference>
<keyword evidence="4" id="KW-0411">Iron-sulfur</keyword>
<dbReference type="GO" id="GO:0046872">
    <property type="term" value="F:metal ion binding"/>
    <property type="evidence" value="ECO:0007669"/>
    <property type="project" value="UniProtKB-KW"/>
</dbReference>
<dbReference type="GO" id="GO:0051537">
    <property type="term" value="F:2 iron, 2 sulfur cluster binding"/>
    <property type="evidence" value="ECO:0007669"/>
    <property type="project" value="UniProtKB-KW"/>
</dbReference>
<sequence>MLRRVLAKTAARSFGSHAPKHVPEQFVRDHLVAVTLLDYEGSRHIIQGRVGQTLFEACQLSGLDIVKDDSLGGGGSAYSAVRTPEFTESLFGEGPSSPLSHVVVSNEWVHKLPAPTEREARILEDVPEEDLTKNSRLGTEIILTKDLDGLVVAVPEAPPVETFTYLNDWEEPQPEAYTMFPKSIRGD</sequence>
<evidence type="ECO:0000256" key="4">
    <source>
        <dbReference type="ARBA" id="ARBA00023014"/>
    </source>
</evidence>
<dbReference type="EMBL" id="JH767132">
    <property type="protein sequence ID" value="EQC42454.1"/>
    <property type="molecule type" value="Genomic_DNA"/>
</dbReference>
<dbReference type="OrthoDB" id="268593at2759"/>
<dbReference type="VEuPathDB" id="FungiDB:SDRG_00189"/>
<reference evidence="5 6" key="1">
    <citation type="submission" date="2012-04" db="EMBL/GenBank/DDBJ databases">
        <title>The Genome Sequence of Saprolegnia declina VS20.</title>
        <authorList>
            <consortium name="The Broad Institute Genome Sequencing Platform"/>
            <person name="Russ C."/>
            <person name="Nusbaum C."/>
            <person name="Tyler B."/>
            <person name="van West P."/>
            <person name="Dieguez-Uribeondo J."/>
            <person name="de Bruijn I."/>
            <person name="Tripathy S."/>
            <person name="Jiang R."/>
            <person name="Young S.K."/>
            <person name="Zeng Q."/>
            <person name="Gargeya S."/>
            <person name="Fitzgerald M."/>
            <person name="Haas B."/>
            <person name="Abouelleil A."/>
            <person name="Alvarado L."/>
            <person name="Arachchi H.M."/>
            <person name="Berlin A."/>
            <person name="Chapman S.B."/>
            <person name="Goldberg J."/>
            <person name="Griggs A."/>
            <person name="Gujja S."/>
            <person name="Hansen M."/>
            <person name="Howarth C."/>
            <person name="Imamovic A."/>
            <person name="Larimer J."/>
            <person name="McCowen C."/>
            <person name="Montmayeur A."/>
            <person name="Murphy C."/>
            <person name="Neiman D."/>
            <person name="Pearson M."/>
            <person name="Priest M."/>
            <person name="Roberts A."/>
            <person name="Saif S."/>
            <person name="Shea T."/>
            <person name="Sisk P."/>
            <person name="Sykes S."/>
            <person name="Wortman J."/>
            <person name="Nusbaum C."/>
            <person name="Birren B."/>
        </authorList>
    </citation>
    <scope>NUCLEOTIDE SEQUENCE [LARGE SCALE GENOMIC DNA]</scope>
    <source>
        <strain evidence="5 6">VS20</strain>
    </source>
</reference>
<keyword evidence="2" id="KW-0479">Metal-binding</keyword>
<protein>
    <submittedName>
        <fullName evidence="5">Uncharacterized protein</fullName>
    </submittedName>
</protein>
<keyword evidence="6" id="KW-1185">Reference proteome</keyword>
<dbReference type="AlphaFoldDB" id="T0QW86"/>
<dbReference type="InterPro" id="IPR012675">
    <property type="entry name" value="Beta-grasp_dom_sf"/>
</dbReference>
<keyword evidence="3" id="KW-0408">Iron</keyword>
<name>T0QW86_SAPDV</name>
<gene>
    <name evidence="5" type="ORF">SDRG_00189</name>
</gene>
<dbReference type="eggNOG" id="ENOG502SAEF">
    <property type="taxonomic scope" value="Eukaryota"/>
</dbReference>
<keyword evidence="1" id="KW-0001">2Fe-2S</keyword>
<evidence type="ECO:0000256" key="2">
    <source>
        <dbReference type="ARBA" id="ARBA00022723"/>
    </source>
</evidence>
<dbReference type="GeneID" id="19940916"/>
<dbReference type="GO" id="GO:0009055">
    <property type="term" value="F:electron transfer activity"/>
    <property type="evidence" value="ECO:0007669"/>
    <property type="project" value="TreeGrafter"/>
</dbReference>
<dbReference type="GO" id="GO:0005739">
    <property type="term" value="C:mitochondrion"/>
    <property type="evidence" value="ECO:0007669"/>
    <property type="project" value="TreeGrafter"/>
</dbReference>
<evidence type="ECO:0000256" key="1">
    <source>
        <dbReference type="ARBA" id="ARBA00022714"/>
    </source>
</evidence>
<organism evidence="5 6">
    <name type="scientific">Saprolegnia diclina (strain VS20)</name>
    <dbReference type="NCBI Taxonomy" id="1156394"/>
    <lineage>
        <taxon>Eukaryota</taxon>
        <taxon>Sar</taxon>
        <taxon>Stramenopiles</taxon>
        <taxon>Oomycota</taxon>
        <taxon>Saprolegniomycetes</taxon>
        <taxon>Saprolegniales</taxon>
        <taxon>Saprolegniaceae</taxon>
        <taxon>Saprolegnia</taxon>
    </lineage>
</organism>
<dbReference type="InParanoid" id="T0QW86"/>
<dbReference type="GO" id="GO:0140647">
    <property type="term" value="P:P450-containing electron transport chain"/>
    <property type="evidence" value="ECO:0007669"/>
    <property type="project" value="InterPro"/>
</dbReference>
<evidence type="ECO:0000313" key="5">
    <source>
        <dbReference type="EMBL" id="EQC42454.1"/>
    </source>
</evidence>
<dbReference type="OMA" id="EPRPWDI"/>
<dbReference type="PANTHER" id="PTHR23426:SF67">
    <property type="entry name" value="2FE-2S FERREDOXIN-TYPE DOMAIN-CONTAINING PROTEIN"/>
    <property type="match status" value="1"/>
</dbReference>
<accession>T0QW86</accession>
<dbReference type="Proteomes" id="UP000030762">
    <property type="component" value="Unassembled WGS sequence"/>
</dbReference>
<proteinExistence type="predicted"/>
<evidence type="ECO:0000256" key="3">
    <source>
        <dbReference type="ARBA" id="ARBA00023004"/>
    </source>
</evidence>
<dbReference type="RefSeq" id="XP_008603877.1">
    <property type="nucleotide sequence ID" value="XM_008605655.1"/>
</dbReference>
<dbReference type="InterPro" id="IPR001055">
    <property type="entry name" value="Adrenodoxin-like"/>
</dbReference>
<evidence type="ECO:0000313" key="6">
    <source>
        <dbReference type="Proteomes" id="UP000030762"/>
    </source>
</evidence>